<dbReference type="PANTHER" id="PTHR30627">
    <property type="entry name" value="PEPTIDOGLYCAN D,D-TRANSPEPTIDASE"/>
    <property type="match status" value="1"/>
</dbReference>
<dbReference type="Gene3D" id="3.90.1310.10">
    <property type="entry name" value="Penicillin-binding protein 2a (Domain 2)"/>
    <property type="match status" value="1"/>
</dbReference>
<dbReference type="PROSITE" id="PS51257">
    <property type="entry name" value="PROKAR_LIPOPROTEIN"/>
    <property type="match status" value="1"/>
</dbReference>
<dbReference type="CDD" id="cd06576">
    <property type="entry name" value="PASTA_Pbp2x-like_1"/>
    <property type="match status" value="1"/>
</dbReference>
<sequence>MHRYKSFNRKNITIVVIVTFFIACYLCGRLFYLMVAASENYAIKARQLHERERSIKAERGTIYDRNGTIIAANKPVSTISVIHNQIKDPEGVIKALSDALNLSEETVRKRVEKYSSIERIKSNVDKETADYIRNLSLAGVMVDEDYKRFYPYGSLASKVIGFTGSDNQGIIGLEVEYDSYLQGVNGTILTLTTAHGIEIDGAAENRIEPIPGNSIHLSLDVNIQKYAEQAATKVMEAKGANNVSLIVLNPQNGEIYAMANVPEFDLNNPYSFSEELKQKYEGVTLSSTEKTNILNNMWRNPSISDTYEPGSTFKIVTATAALEEKVVRLTDRFFCPGFKIVEDRRIRCHKAGGHGSEDFVQGIKNSCNPVFMEIGARVGATKFYEYFDRLGLSNKTGVDLPGEANSIKHKLDKVGVVELATMSFGQSFQITPLQLLTAASAIVNGGTLVTPHFGVNIQNAEGTVIKELTFKTTDSVISKETSETMKMLLEAVVADGTGKRAYIPGFRIGGKTATSEKLPRRSGKYISSFIGFAPANNPQVMAIVLIDEPEGIYYGGTIAAPVISEVFDNILPYIGIEPAYSEKELEEYNIGKFEVPSFIGLTKAEVVKKLKEYSFGQVTYLGEGEIVKEQFPLEGDMIKQNSDLILYLE</sequence>
<dbReference type="GO" id="GO:0008658">
    <property type="term" value="F:penicillin binding"/>
    <property type="evidence" value="ECO:0007669"/>
    <property type="project" value="InterPro"/>
</dbReference>
<evidence type="ECO:0000313" key="6">
    <source>
        <dbReference type="EMBL" id="HCL01022.1"/>
    </source>
</evidence>
<feature type="transmembrane region" description="Helical" evidence="4">
    <location>
        <begin position="12"/>
        <end position="35"/>
    </location>
</feature>
<dbReference type="InterPro" id="IPR001460">
    <property type="entry name" value="PCN-bd_Tpept"/>
</dbReference>
<dbReference type="Pfam" id="PF03717">
    <property type="entry name" value="PBP_dimer"/>
    <property type="match status" value="1"/>
</dbReference>
<dbReference type="InterPro" id="IPR050515">
    <property type="entry name" value="Beta-lactam/transpept"/>
</dbReference>
<evidence type="ECO:0000256" key="1">
    <source>
        <dbReference type="ARBA" id="ARBA00004370"/>
    </source>
</evidence>
<reference evidence="6 7" key="1">
    <citation type="journal article" date="2018" name="Nat. Biotechnol.">
        <title>A standardized bacterial taxonomy based on genome phylogeny substantially revises the tree of life.</title>
        <authorList>
            <person name="Parks D.H."/>
            <person name="Chuvochina M."/>
            <person name="Waite D.W."/>
            <person name="Rinke C."/>
            <person name="Skarshewski A."/>
            <person name="Chaumeil P.A."/>
            <person name="Hugenholtz P."/>
        </authorList>
    </citation>
    <scope>NUCLEOTIDE SEQUENCE [LARGE SCALE GENOMIC DNA]</scope>
    <source>
        <strain evidence="6">UBA11728</strain>
    </source>
</reference>
<keyword evidence="3 4" id="KW-0472">Membrane</keyword>
<comment type="similarity">
    <text evidence="2">Belongs to the transpeptidase family.</text>
</comment>
<accession>A0A3D2X1N3</accession>
<dbReference type="InterPro" id="IPR012338">
    <property type="entry name" value="Beta-lactam/transpept-like"/>
</dbReference>
<dbReference type="Gene3D" id="3.40.710.10">
    <property type="entry name" value="DD-peptidase/beta-lactamase superfamily"/>
    <property type="match status" value="1"/>
</dbReference>
<dbReference type="InterPro" id="IPR005543">
    <property type="entry name" value="PASTA_dom"/>
</dbReference>
<keyword evidence="4" id="KW-0812">Transmembrane</keyword>
<evidence type="ECO:0000256" key="4">
    <source>
        <dbReference type="SAM" id="Phobius"/>
    </source>
</evidence>
<evidence type="ECO:0000256" key="2">
    <source>
        <dbReference type="ARBA" id="ARBA00007171"/>
    </source>
</evidence>
<dbReference type="GO" id="GO:0005886">
    <property type="term" value="C:plasma membrane"/>
    <property type="evidence" value="ECO:0007669"/>
    <property type="project" value="TreeGrafter"/>
</dbReference>
<evidence type="ECO:0000256" key="3">
    <source>
        <dbReference type="ARBA" id="ARBA00023136"/>
    </source>
</evidence>
<comment type="subcellular location">
    <subcellularLocation>
        <location evidence="1">Membrane</location>
    </subcellularLocation>
</comment>
<protein>
    <submittedName>
        <fullName evidence="6">Peptidoglycan glycosyltransferase</fullName>
    </submittedName>
</protein>
<dbReference type="Proteomes" id="UP000262969">
    <property type="component" value="Unassembled WGS sequence"/>
</dbReference>
<dbReference type="GO" id="GO:0016740">
    <property type="term" value="F:transferase activity"/>
    <property type="evidence" value="ECO:0007669"/>
    <property type="project" value="UniProtKB-KW"/>
</dbReference>
<name>A0A3D2X1N3_9FIRM</name>
<keyword evidence="6" id="KW-0808">Transferase</keyword>
<organism evidence="6 7">
    <name type="scientific">Lachnoclostridium phytofermentans</name>
    <dbReference type="NCBI Taxonomy" id="66219"/>
    <lineage>
        <taxon>Bacteria</taxon>
        <taxon>Bacillati</taxon>
        <taxon>Bacillota</taxon>
        <taxon>Clostridia</taxon>
        <taxon>Lachnospirales</taxon>
        <taxon>Lachnospiraceae</taxon>
    </lineage>
</organism>
<dbReference type="PROSITE" id="PS51178">
    <property type="entry name" value="PASTA"/>
    <property type="match status" value="1"/>
</dbReference>
<dbReference type="InterPro" id="IPR036138">
    <property type="entry name" value="PBP_dimer_sf"/>
</dbReference>
<comment type="caution">
    <text evidence="6">The sequence shown here is derived from an EMBL/GenBank/DDBJ whole genome shotgun (WGS) entry which is preliminary data.</text>
</comment>
<dbReference type="Pfam" id="PF03793">
    <property type="entry name" value="PASTA"/>
    <property type="match status" value="1"/>
</dbReference>
<dbReference type="Gene3D" id="3.30.450.330">
    <property type="match status" value="1"/>
</dbReference>
<dbReference type="Pfam" id="PF00905">
    <property type="entry name" value="Transpeptidase"/>
    <property type="match status" value="1"/>
</dbReference>
<dbReference type="InterPro" id="IPR005311">
    <property type="entry name" value="PBP_dimer"/>
</dbReference>
<dbReference type="PANTHER" id="PTHR30627:SF1">
    <property type="entry name" value="PEPTIDOGLYCAN D,D-TRANSPEPTIDASE FTSI"/>
    <property type="match status" value="1"/>
</dbReference>
<dbReference type="SUPFAM" id="SSF56601">
    <property type="entry name" value="beta-lactamase/transpeptidase-like"/>
    <property type="match status" value="1"/>
</dbReference>
<feature type="domain" description="PASTA" evidence="5">
    <location>
        <begin position="589"/>
        <end position="649"/>
    </location>
</feature>
<dbReference type="SUPFAM" id="SSF56519">
    <property type="entry name" value="Penicillin binding protein dimerisation domain"/>
    <property type="match status" value="1"/>
</dbReference>
<gene>
    <name evidence="6" type="ORF">DHW61_01120</name>
</gene>
<evidence type="ECO:0000259" key="5">
    <source>
        <dbReference type="PROSITE" id="PS51178"/>
    </source>
</evidence>
<keyword evidence="4" id="KW-1133">Transmembrane helix</keyword>
<dbReference type="EMBL" id="DPVV01000043">
    <property type="protein sequence ID" value="HCL01022.1"/>
    <property type="molecule type" value="Genomic_DNA"/>
</dbReference>
<dbReference type="SUPFAM" id="SSF54184">
    <property type="entry name" value="Penicillin-binding protein 2x (pbp-2x), c-terminal domain"/>
    <property type="match status" value="1"/>
</dbReference>
<evidence type="ECO:0000313" key="7">
    <source>
        <dbReference type="Proteomes" id="UP000262969"/>
    </source>
</evidence>
<dbReference type="GO" id="GO:0071555">
    <property type="term" value="P:cell wall organization"/>
    <property type="evidence" value="ECO:0007669"/>
    <property type="project" value="TreeGrafter"/>
</dbReference>
<dbReference type="SMART" id="SM00740">
    <property type="entry name" value="PASTA"/>
    <property type="match status" value="1"/>
</dbReference>
<proteinExistence type="inferred from homology"/>
<dbReference type="AlphaFoldDB" id="A0A3D2X1N3"/>